<comment type="caution">
    <text evidence="4">The sequence shown here is derived from an EMBL/GenBank/DDBJ whole genome shotgun (WGS) entry which is preliminary data.</text>
</comment>
<feature type="binding site" evidence="3">
    <location>
        <position position="29"/>
    </location>
    <ligand>
        <name>Zn(2+)</name>
        <dbReference type="ChEBI" id="CHEBI:29105"/>
    </ligand>
</feature>
<organism evidence="4 5">
    <name type="scientific">Falsiroseomonas oleicola</name>
    <dbReference type="NCBI Taxonomy" id="2801474"/>
    <lineage>
        <taxon>Bacteria</taxon>
        <taxon>Pseudomonadati</taxon>
        <taxon>Pseudomonadota</taxon>
        <taxon>Alphaproteobacteria</taxon>
        <taxon>Acetobacterales</taxon>
        <taxon>Roseomonadaceae</taxon>
        <taxon>Falsiroseomonas</taxon>
    </lineage>
</organism>
<keyword evidence="1 3" id="KW-0479">Metal-binding</keyword>
<dbReference type="Proteomes" id="UP000689967">
    <property type="component" value="Unassembled WGS sequence"/>
</dbReference>
<accession>A0ABS6H0V4</accession>
<gene>
    <name evidence="3 4" type="primary">yacG</name>
    <name evidence="4" type="ORF">JJQ90_01190</name>
</gene>
<feature type="binding site" evidence="3">
    <location>
        <position position="17"/>
    </location>
    <ligand>
        <name>Zn(2+)</name>
        <dbReference type="ChEBI" id="CHEBI:29105"/>
    </ligand>
</feature>
<feature type="binding site" evidence="3">
    <location>
        <position position="14"/>
    </location>
    <ligand>
        <name>Zn(2+)</name>
        <dbReference type="ChEBI" id="CHEBI:29105"/>
    </ligand>
</feature>
<comment type="similarity">
    <text evidence="3">Belongs to the DNA gyrase inhibitor YacG family.</text>
</comment>
<dbReference type="PANTHER" id="PTHR36150">
    <property type="entry name" value="DNA GYRASE INHIBITOR YACG"/>
    <property type="match status" value="1"/>
</dbReference>
<evidence type="ECO:0000256" key="2">
    <source>
        <dbReference type="ARBA" id="ARBA00022833"/>
    </source>
</evidence>
<dbReference type="RefSeq" id="WP_216872646.1">
    <property type="nucleotide sequence ID" value="NZ_JAERQM010000001.1"/>
</dbReference>
<proteinExistence type="inferred from homology"/>
<sequence>MTQPPQRPPRARRCPICYKPVASSQSRFCSERCSAVDLGRWLGGHYAIPVREEDETSEEP</sequence>
<feature type="binding site" evidence="3">
    <location>
        <position position="33"/>
    </location>
    <ligand>
        <name>Zn(2+)</name>
        <dbReference type="ChEBI" id="CHEBI:29105"/>
    </ligand>
</feature>
<keyword evidence="5" id="KW-1185">Reference proteome</keyword>
<evidence type="ECO:0000256" key="3">
    <source>
        <dbReference type="HAMAP-Rule" id="MF_00649"/>
    </source>
</evidence>
<dbReference type="Pfam" id="PF03884">
    <property type="entry name" value="YacG"/>
    <property type="match status" value="1"/>
</dbReference>
<comment type="subunit">
    <text evidence="3">Interacts with GyrB.</text>
</comment>
<name>A0ABS6H0V4_9PROT</name>
<evidence type="ECO:0000256" key="1">
    <source>
        <dbReference type="ARBA" id="ARBA00022723"/>
    </source>
</evidence>
<dbReference type="InterPro" id="IPR005584">
    <property type="entry name" value="DNA_gyrase_inhibitor_YacG"/>
</dbReference>
<comment type="function">
    <text evidence="3">Inhibits all the catalytic activities of DNA gyrase by preventing its interaction with DNA. Acts by binding directly to the C-terminal domain of GyrB, which probably disrupts DNA binding by the gyrase.</text>
</comment>
<keyword evidence="2 3" id="KW-0862">Zinc</keyword>
<dbReference type="PANTHER" id="PTHR36150:SF1">
    <property type="entry name" value="DNA GYRASE INHIBITOR YACG"/>
    <property type="match status" value="1"/>
</dbReference>
<dbReference type="EMBL" id="JAERQM010000001">
    <property type="protein sequence ID" value="MBU8542298.1"/>
    <property type="molecule type" value="Genomic_DNA"/>
</dbReference>
<comment type="cofactor">
    <cofactor evidence="3">
        <name>Zn(2+)</name>
        <dbReference type="ChEBI" id="CHEBI:29105"/>
    </cofactor>
    <text evidence="3">Binds 1 zinc ion.</text>
</comment>
<reference evidence="4 5" key="1">
    <citation type="submission" date="2021-01" db="EMBL/GenBank/DDBJ databases">
        <title>Roseomonas sp. nov, a bacterium isolated from an oil production mixture in Yumen Oilfield.</title>
        <authorList>
            <person name="Wu D."/>
        </authorList>
    </citation>
    <scope>NUCLEOTIDE SEQUENCE [LARGE SCALE GENOMIC DNA]</scope>
    <source>
        <strain evidence="4 5">ROY-5-3</strain>
    </source>
</reference>
<evidence type="ECO:0000313" key="5">
    <source>
        <dbReference type="Proteomes" id="UP000689967"/>
    </source>
</evidence>
<dbReference type="HAMAP" id="MF_00649">
    <property type="entry name" value="DNA_gyrase_inhibitor_YacG"/>
    <property type="match status" value="1"/>
</dbReference>
<evidence type="ECO:0000313" key="4">
    <source>
        <dbReference type="EMBL" id="MBU8542298.1"/>
    </source>
</evidence>
<protein>
    <recommendedName>
        <fullName evidence="3">DNA gyrase inhibitor YacG</fullName>
    </recommendedName>
</protein>